<sequence>MPDRDDGPLIGRDRELAELAAIVEMAEHGPACVLICGDAGVGKSALLRAAARHGRRAVRLTSDAESATVLEQLTGDGPVLLLADDLRPEALLSLTETVCHASTGRVALLAAARDEAVPSGLSSAVQRLYLRPLAEDDAARLLDAEFPATAARDRRDILRRAAGNPLALRILSDPGGQVPAEFTQRVRALPAPTRWLLLHAALADDAEHVGTLTEAAQCSPDLRDWEPAERAGLVTIHRGQVRFRHPLLRAACAAGRSVSDVVRAHHGLASAVGDPQRRVRHLTESTTGTDEPVAAVLEAAAEAAMSRTDFFQAAEAFQAAAERGAGEKAALRYARATFAAHRSGHPEWAIELYGRAADADPDPDAAGVAAYGAAFSLVHTVQPWPAFELAARAIRRGPRDRRVTLMLAFVAANAAFYSGAAAHREHLPHLLARAGDDDSPPPGRELIPPLDDTVIRAAVLAVSNPGRHGQSVDYPRPAGSRPADLLHMAFTGTMAFLRDDSPRAANDLRVVFDASARSDGIGSAVSSCHLMILAMIDSGRWADAASRLDEAERLAAVQSVPVLRVFVPVFRTILRALRGAGPAAEPDPLPLLTGTSEIETLTQRAAGLTALAAGDHPRAYSHFRRMFDEDGEPQHFFFGPRSLPQLAMTAARTGHLADGQRILDRCRAVAGPAPTTRMTMLLAHAGALLDETERAGPLFEDAIEDPERALRWPLEFAEAQLNYGLWLRGRRRTHEARAHLLAARDVFLRLGAHAHADQARRSLPIGLRPAGDPAPRPDAFTELTAQKQMIARMAAAGMTNRQIAERLFLSPRTVGSHLYRIYAELGVGTRHQLRTLIETGG</sequence>
<evidence type="ECO:0000256" key="3">
    <source>
        <dbReference type="ARBA" id="ARBA00023163"/>
    </source>
</evidence>
<dbReference type="PANTHER" id="PTHR44688:SF16">
    <property type="entry name" value="DNA-BINDING TRANSCRIPTIONAL ACTIVATOR DEVR_DOSR"/>
    <property type="match status" value="1"/>
</dbReference>
<dbReference type="PANTHER" id="PTHR44688">
    <property type="entry name" value="DNA-BINDING TRANSCRIPTIONAL ACTIVATOR DEVR_DOSR"/>
    <property type="match status" value="1"/>
</dbReference>
<dbReference type="PROSITE" id="PS50043">
    <property type="entry name" value="HTH_LUXR_2"/>
    <property type="match status" value="1"/>
</dbReference>
<dbReference type="SUPFAM" id="SSF48452">
    <property type="entry name" value="TPR-like"/>
    <property type="match status" value="1"/>
</dbReference>
<keyword evidence="3" id="KW-0804">Transcription</keyword>
<evidence type="ECO:0000313" key="5">
    <source>
        <dbReference type="EMBL" id="GID63798.1"/>
    </source>
</evidence>
<dbReference type="GO" id="GO:0006355">
    <property type="term" value="P:regulation of DNA-templated transcription"/>
    <property type="evidence" value="ECO:0007669"/>
    <property type="project" value="InterPro"/>
</dbReference>
<dbReference type="SUPFAM" id="SSF46894">
    <property type="entry name" value="C-terminal effector domain of the bipartite response regulators"/>
    <property type="match status" value="1"/>
</dbReference>
<dbReference type="Pfam" id="PF00196">
    <property type="entry name" value="GerE"/>
    <property type="match status" value="1"/>
</dbReference>
<dbReference type="EMBL" id="BOMH01000013">
    <property type="protein sequence ID" value="GID63798.1"/>
    <property type="molecule type" value="Genomic_DNA"/>
</dbReference>
<dbReference type="Gene3D" id="3.40.50.300">
    <property type="entry name" value="P-loop containing nucleotide triphosphate hydrolases"/>
    <property type="match status" value="1"/>
</dbReference>
<keyword evidence="6" id="KW-1185">Reference proteome</keyword>
<evidence type="ECO:0000256" key="2">
    <source>
        <dbReference type="ARBA" id="ARBA00023125"/>
    </source>
</evidence>
<dbReference type="Gene3D" id="1.25.40.10">
    <property type="entry name" value="Tetratricopeptide repeat domain"/>
    <property type="match status" value="1"/>
</dbReference>
<name>A0A919IDY7_9ACTN</name>
<evidence type="ECO:0000256" key="1">
    <source>
        <dbReference type="ARBA" id="ARBA00023015"/>
    </source>
</evidence>
<keyword evidence="1" id="KW-0805">Transcription regulation</keyword>
<dbReference type="CDD" id="cd06170">
    <property type="entry name" value="LuxR_C_like"/>
    <property type="match status" value="1"/>
</dbReference>
<accession>A0A919IDY7</accession>
<evidence type="ECO:0000313" key="6">
    <source>
        <dbReference type="Proteomes" id="UP000619479"/>
    </source>
</evidence>
<reference evidence="5" key="1">
    <citation type="submission" date="2021-01" db="EMBL/GenBank/DDBJ databases">
        <title>Whole genome shotgun sequence of Actinoplanes cyaneus NBRC 14990.</title>
        <authorList>
            <person name="Komaki H."/>
            <person name="Tamura T."/>
        </authorList>
    </citation>
    <scope>NUCLEOTIDE SEQUENCE</scope>
    <source>
        <strain evidence="5">NBRC 14990</strain>
    </source>
</reference>
<dbReference type="PRINTS" id="PR00038">
    <property type="entry name" value="HTHLUXR"/>
</dbReference>
<dbReference type="AlphaFoldDB" id="A0A919IDY7"/>
<dbReference type="InterPro" id="IPR011990">
    <property type="entry name" value="TPR-like_helical_dom_sf"/>
</dbReference>
<comment type="caution">
    <text evidence="5">The sequence shown here is derived from an EMBL/GenBank/DDBJ whole genome shotgun (WGS) entry which is preliminary data.</text>
</comment>
<proteinExistence type="predicted"/>
<dbReference type="SUPFAM" id="SSF52540">
    <property type="entry name" value="P-loop containing nucleoside triphosphate hydrolases"/>
    <property type="match status" value="1"/>
</dbReference>
<dbReference type="InterPro" id="IPR036388">
    <property type="entry name" value="WH-like_DNA-bd_sf"/>
</dbReference>
<dbReference type="InterPro" id="IPR000792">
    <property type="entry name" value="Tscrpt_reg_LuxR_C"/>
</dbReference>
<dbReference type="InterPro" id="IPR027417">
    <property type="entry name" value="P-loop_NTPase"/>
</dbReference>
<dbReference type="SMART" id="SM00421">
    <property type="entry name" value="HTH_LUXR"/>
    <property type="match status" value="1"/>
</dbReference>
<dbReference type="InterPro" id="IPR016032">
    <property type="entry name" value="Sig_transdc_resp-reg_C-effctor"/>
</dbReference>
<protein>
    <submittedName>
        <fullName evidence="5">Transcriptional regulator</fullName>
    </submittedName>
</protein>
<dbReference type="GO" id="GO:0003677">
    <property type="term" value="F:DNA binding"/>
    <property type="evidence" value="ECO:0007669"/>
    <property type="project" value="UniProtKB-KW"/>
</dbReference>
<keyword evidence="2" id="KW-0238">DNA-binding</keyword>
<dbReference type="RefSeq" id="WP_203739231.1">
    <property type="nucleotide sequence ID" value="NZ_BAAAUC010000027.1"/>
</dbReference>
<feature type="domain" description="HTH luxR-type" evidence="4">
    <location>
        <begin position="776"/>
        <end position="841"/>
    </location>
</feature>
<dbReference type="InterPro" id="IPR041664">
    <property type="entry name" value="AAA_16"/>
</dbReference>
<dbReference type="Proteomes" id="UP000619479">
    <property type="component" value="Unassembled WGS sequence"/>
</dbReference>
<dbReference type="Pfam" id="PF13191">
    <property type="entry name" value="AAA_16"/>
    <property type="match status" value="1"/>
</dbReference>
<evidence type="ECO:0000259" key="4">
    <source>
        <dbReference type="PROSITE" id="PS50043"/>
    </source>
</evidence>
<gene>
    <name evidence="5" type="ORF">Acy02nite_16790</name>
</gene>
<dbReference type="Gene3D" id="1.10.10.10">
    <property type="entry name" value="Winged helix-like DNA-binding domain superfamily/Winged helix DNA-binding domain"/>
    <property type="match status" value="1"/>
</dbReference>
<organism evidence="5 6">
    <name type="scientific">Actinoplanes cyaneus</name>
    <dbReference type="NCBI Taxonomy" id="52696"/>
    <lineage>
        <taxon>Bacteria</taxon>
        <taxon>Bacillati</taxon>
        <taxon>Actinomycetota</taxon>
        <taxon>Actinomycetes</taxon>
        <taxon>Micromonosporales</taxon>
        <taxon>Micromonosporaceae</taxon>
        <taxon>Actinoplanes</taxon>
    </lineage>
</organism>